<dbReference type="InterPro" id="IPR002716">
    <property type="entry name" value="PIN_dom"/>
</dbReference>
<comment type="cofactor">
    <cofactor evidence="1 8">
        <name>Mg(2+)</name>
        <dbReference type="ChEBI" id="CHEBI:18420"/>
    </cofactor>
</comment>
<evidence type="ECO:0000256" key="6">
    <source>
        <dbReference type="ARBA" id="ARBA00022842"/>
    </source>
</evidence>
<protein>
    <recommendedName>
        <fullName evidence="8">Ribonuclease VapC</fullName>
        <shortName evidence="8">RNase VapC</shortName>
        <ecNumber evidence="8">3.1.-.-</ecNumber>
    </recommendedName>
    <alternativeName>
        <fullName evidence="8">Toxin VapC</fullName>
    </alternativeName>
</protein>
<dbReference type="InterPro" id="IPR022907">
    <property type="entry name" value="VapC_family"/>
</dbReference>
<comment type="caution">
    <text evidence="10">The sequence shown here is derived from an EMBL/GenBank/DDBJ whole genome shotgun (WGS) entry which is preliminary data.</text>
</comment>
<dbReference type="GO" id="GO:0000287">
    <property type="term" value="F:magnesium ion binding"/>
    <property type="evidence" value="ECO:0007669"/>
    <property type="project" value="UniProtKB-UniRule"/>
</dbReference>
<name>A0A542EN89_9ACTN</name>
<evidence type="ECO:0000256" key="2">
    <source>
        <dbReference type="ARBA" id="ARBA00022649"/>
    </source>
</evidence>
<dbReference type="GO" id="GO:0004540">
    <property type="term" value="F:RNA nuclease activity"/>
    <property type="evidence" value="ECO:0007669"/>
    <property type="project" value="InterPro"/>
</dbReference>
<keyword evidence="11" id="KW-1185">Reference proteome</keyword>
<organism evidence="10 11">
    <name type="scientific">Kribbella jejuensis</name>
    <dbReference type="NCBI Taxonomy" id="236068"/>
    <lineage>
        <taxon>Bacteria</taxon>
        <taxon>Bacillati</taxon>
        <taxon>Actinomycetota</taxon>
        <taxon>Actinomycetes</taxon>
        <taxon>Propionibacteriales</taxon>
        <taxon>Kribbellaceae</taxon>
        <taxon>Kribbella</taxon>
    </lineage>
</organism>
<keyword evidence="4 8" id="KW-0479">Metal-binding</keyword>
<sequence>MIVFDTNVGSELMKARPDEAVVNWYAGHRSNGLCTAAITVAEIRYGLRRMPSGRRKTVLEAAADEIFDEFAEAILPFDNAAASLYPEVVVGRERAGLPIDLPDAQIAAICRVAGATLATRNTKDFDGTGIELVNPWE</sequence>
<dbReference type="Gene3D" id="3.40.50.1010">
    <property type="entry name" value="5'-nuclease"/>
    <property type="match status" value="1"/>
</dbReference>
<dbReference type="OrthoDB" id="9815354at2"/>
<feature type="domain" description="PIN" evidence="9">
    <location>
        <begin position="2"/>
        <end position="125"/>
    </location>
</feature>
<evidence type="ECO:0000256" key="5">
    <source>
        <dbReference type="ARBA" id="ARBA00022801"/>
    </source>
</evidence>
<keyword evidence="8" id="KW-0800">Toxin</keyword>
<dbReference type="SUPFAM" id="SSF88723">
    <property type="entry name" value="PIN domain-like"/>
    <property type="match status" value="1"/>
</dbReference>
<keyword evidence="6 8" id="KW-0460">Magnesium</keyword>
<dbReference type="GO" id="GO:0090729">
    <property type="term" value="F:toxin activity"/>
    <property type="evidence" value="ECO:0007669"/>
    <property type="project" value="UniProtKB-KW"/>
</dbReference>
<dbReference type="CDD" id="cd18731">
    <property type="entry name" value="PIN_NgFitB-like"/>
    <property type="match status" value="1"/>
</dbReference>
<comment type="function">
    <text evidence="8">Toxic component of a toxin-antitoxin (TA) system. An RNase.</text>
</comment>
<dbReference type="GO" id="GO:0016787">
    <property type="term" value="F:hydrolase activity"/>
    <property type="evidence" value="ECO:0007669"/>
    <property type="project" value="UniProtKB-KW"/>
</dbReference>
<dbReference type="Pfam" id="PF01850">
    <property type="entry name" value="PIN"/>
    <property type="match status" value="1"/>
</dbReference>
<evidence type="ECO:0000256" key="4">
    <source>
        <dbReference type="ARBA" id="ARBA00022723"/>
    </source>
</evidence>
<dbReference type="EMBL" id="VFMM01000001">
    <property type="protein sequence ID" value="TQJ16818.1"/>
    <property type="molecule type" value="Genomic_DNA"/>
</dbReference>
<dbReference type="RefSeq" id="WP_141852820.1">
    <property type="nucleotide sequence ID" value="NZ_BAAAKA010000034.1"/>
</dbReference>
<evidence type="ECO:0000256" key="7">
    <source>
        <dbReference type="ARBA" id="ARBA00038093"/>
    </source>
</evidence>
<dbReference type="HAMAP" id="MF_00265">
    <property type="entry name" value="VapC_Nob1"/>
    <property type="match status" value="1"/>
</dbReference>
<dbReference type="EC" id="3.1.-.-" evidence="8"/>
<dbReference type="PANTHER" id="PTHR33653">
    <property type="entry name" value="RIBONUCLEASE VAPC2"/>
    <property type="match status" value="1"/>
</dbReference>
<proteinExistence type="inferred from homology"/>
<dbReference type="AlphaFoldDB" id="A0A542EN89"/>
<keyword evidence="2 8" id="KW-1277">Toxin-antitoxin system</keyword>
<feature type="binding site" evidence="8">
    <location>
        <position position="5"/>
    </location>
    <ligand>
        <name>Mg(2+)</name>
        <dbReference type="ChEBI" id="CHEBI:18420"/>
    </ligand>
</feature>
<dbReference type="Proteomes" id="UP000316298">
    <property type="component" value="Unassembled WGS sequence"/>
</dbReference>
<accession>A0A542EN89</accession>
<evidence type="ECO:0000313" key="10">
    <source>
        <dbReference type="EMBL" id="TQJ16818.1"/>
    </source>
</evidence>
<keyword evidence="5 8" id="KW-0378">Hydrolase</keyword>
<evidence type="ECO:0000256" key="3">
    <source>
        <dbReference type="ARBA" id="ARBA00022722"/>
    </source>
</evidence>
<dbReference type="InterPro" id="IPR029060">
    <property type="entry name" value="PIN-like_dom_sf"/>
</dbReference>
<dbReference type="InterPro" id="IPR050556">
    <property type="entry name" value="Type_II_TA_system_RNase"/>
</dbReference>
<comment type="similarity">
    <text evidence="7 8">Belongs to the PINc/VapC protein family.</text>
</comment>
<keyword evidence="3 8" id="KW-0540">Nuclease</keyword>
<evidence type="ECO:0000256" key="1">
    <source>
        <dbReference type="ARBA" id="ARBA00001946"/>
    </source>
</evidence>
<feature type="binding site" evidence="8">
    <location>
        <position position="103"/>
    </location>
    <ligand>
        <name>Mg(2+)</name>
        <dbReference type="ChEBI" id="CHEBI:18420"/>
    </ligand>
</feature>
<dbReference type="PANTHER" id="PTHR33653:SF1">
    <property type="entry name" value="RIBONUCLEASE VAPC2"/>
    <property type="match status" value="1"/>
</dbReference>
<evidence type="ECO:0000256" key="8">
    <source>
        <dbReference type="HAMAP-Rule" id="MF_00265"/>
    </source>
</evidence>
<evidence type="ECO:0000313" key="11">
    <source>
        <dbReference type="Proteomes" id="UP000316298"/>
    </source>
</evidence>
<reference evidence="10 11" key="1">
    <citation type="submission" date="2019-06" db="EMBL/GenBank/DDBJ databases">
        <title>Sequencing the genomes of 1000 actinobacteria strains.</title>
        <authorList>
            <person name="Klenk H.-P."/>
        </authorList>
    </citation>
    <scope>NUCLEOTIDE SEQUENCE [LARGE SCALE GENOMIC DNA]</scope>
    <source>
        <strain evidence="10 11">DSM 17305</strain>
    </source>
</reference>
<gene>
    <name evidence="8" type="primary">vapC</name>
    <name evidence="10" type="ORF">FB475_0923</name>
</gene>
<evidence type="ECO:0000259" key="9">
    <source>
        <dbReference type="Pfam" id="PF01850"/>
    </source>
</evidence>